<evidence type="ECO:0000313" key="2">
    <source>
        <dbReference type="Proteomes" id="UP000597444"/>
    </source>
</evidence>
<organism evidence="1 2">
    <name type="scientific">Reticulibacter mediterranei</name>
    <dbReference type="NCBI Taxonomy" id="2778369"/>
    <lineage>
        <taxon>Bacteria</taxon>
        <taxon>Bacillati</taxon>
        <taxon>Chloroflexota</taxon>
        <taxon>Ktedonobacteria</taxon>
        <taxon>Ktedonobacterales</taxon>
        <taxon>Reticulibacteraceae</taxon>
        <taxon>Reticulibacter</taxon>
    </lineage>
</organism>
<sequence length="340" mass="38554">MARSQRSMKGFSEVLLTPLTSLCPACGTTAHVAYHTHRAITKLDGGYCLHLVVRRCQRRTCPRYHQPYRPEMEGSWALPHGEFGLDVIALIGALRFRDHRSVPEIHQHLLSRGLRIAERTVLNLLQRYEELVAVRLADAKRLTQLLEQQGSVILAIDGLQPDVGHEVLWIIRDCLSEEILLARPLLSSTGGDIVMLLREVENQLPVPVRAIISDGQETIREAVAFVFPDIAHQLCQFHYLRDAAMPIFEADRHAKTVLKKHVRGIRPIERALEARTDGEAEAIRDYCLAVRSALTDDGHPPLCADGLRLHDRLQQIHDSIQRVEEKKGLYHLHFMNCIDC</sequence>
<dbReference type="Proteomes" id="UP000597444">
    <property type="component" value="Unassembled WGS sequence"/>
</dbReference>
<comment type="caution">
    <text evidence="1">The sequence shown here is derived from an EMBL/GenBank/DDBJ whole genome shotgun (WGS) entry which is preliminary data.</text>
</comment>
<reference evidence="1" key="1">
    <citation type="submission" date="2020-10" db="EMBL/GenBank/DDBJ databases">
        <title>Taxonomic study of unclassified bacteria belonging to the class Ktedonobacteria.</title>
        <authorList>
            <person name="Yabe S."/>
            <person name="Wang C.M."/>
            <person name="Zheng Y."/>
            <person name="Sakai Y."/>
            <person name="Cavaletti L."/>
            <person name="Monciardini P."/>
            <person name="Donadio S."/>
        </authorList>
    </citation>
    <scope>NUCLEOTIDE SEQUENCE</scope>
    <source>
        <strain evidence="1">ID150040</strain>
    </source>
</reference>
<proteinExistence type="predicted"/>
<accession>A0A8J3IWI6</accession>
<gene>
    <name evidence="1" type="ORF">KSF_066690</name>
</gene>
<dbReference type="EMBL" id="BNJK01000001">
    <property type="protein sequence ID" value="GHO96621.1"/>
    <property type="molecule type" value="Genomic_DNA"/>
</dbReference>
<name>A0A8J3IWI6_9CHLR</name>
<evidence type="ECO:0000313" key="1">
    <source>
        <dbReference type="EMBL" id="GHO96621.1"/>
    </source>
</evidence>
<evidence type="ECO:0008006" key="3">
    <source>
        <dbReference type="Google" id="ProtNLM"/>
    </source>
</evidence>
<dbReference type="AlphaFoldDB" id="A0A8J3IWI6"/>
<protein>
    <recommendedName>
        <fullName evidence="3">Transposase</fullName>
    </recommendedName>
</protein>
<keyword evidence="2" id="KW-1185">Reference proteome</keyword>